<sequence>MGRTRKPQSRGLYGHYSAATHRGDLAELIDLVAHPDTGLELLAVIAPSIRDKDADAQLIHHVLDHPVCSEAIASRYATHHEADVRLRVATFPTIGSAVLAILAVDADDRVREAAARRLDAMGDALRPDRSA</sequence>
<proteinExistence type="predicted"/>
<evidence type="ECO:0000313" key="1">
    <source>
        <dbReference type="EMBL" id="MDR7381178.1"/>
    </source>
</evidence>
<dbReference type="RefSeq" id="WP_274997562.1">
    <property type="nucleotide sequence ID" value="NZ_JAJQQP010000016.1"/>
</dbReference>
<dbReference type="EMBL" id="JAVDYE010000001">
    <property type="protein sequence ID" value="MDR7381178.1"/>
    <property type="molecule type" value="Genomic_DNA"/>
</dbReference>
<evidence type="ECO:0000313" key="2">
    <source>
        <dbReference type="Proteomes" id="UP001183585"/>
    </source>
</evidence>
<evidence type="ECO:0008006" key="3">
    <source>
        <dbReference type="Google" id="ProtNLM"/>
    </source>
</evidence>
<reference evidence="1 2" key="1">
    <citation type="submission" date="2023-07" db="EMBL/GenBank/DDBJ databases">
        <title>Sequencing the genomes of 1000 actinobacteria strains.</title>
        <authorList>
            <person name="Klenk H.-P."/>
        </authorList>
    </citation>
    <scope>NUCLEOTIDE SEQUENCE [LARGE SCALE GENOMIC DNA]</scope>
    <source>
        <strain evidence="1 2">DSM 45554</strain>
    </source>
</reference>
<comment type="caution">
    <text evidence="1">The sequence shown here is derived from an EMBL/GenBank/DDBJ whole genome shotgun (WGS) entry which is preliminary data.</text>
</comment>
<protein>
    <recommendedName>
        <fullName evidence="3">HEAT repeat protein</fullName>
    </recommendedName>
</protein>
<gene>
    <name evidence="1" type="ORF">J2S48_000693</name>
</gene>
<organism evidence="1 2">
    <name type="scientific">Promicromonospora iranensis</name>
    <dbReference type="NCBI Taxonomy" id="1105144"/>
    <lineage>
        <taxon>Bacteria</taxon>
        <taxon>Bacillati</taxon>
        <taxon>Actinomycetota</taxon>
        <taxon>Actinomycetes</taxon>
        <taxon>Micrococcales</taxon>
        <taxon>Promicromonosporaceae</taxon>
        <taxon>Promicromonospora</taxon>
    </lineage>
</organism>
<name>A0ABU2CIN6_9MICO</name>
<keyword evidence="2" id="KW-1185">Reference proteome</keyword>
<dbReference type="Proteomes" id="UP001183585">
    <property type="component" value="Unassembled WGS sequence"/>
</dbReference>
<accession>A0ABU2CIN6</accession>